<evidence type="ECO:0000313" key="2">
    <source>
        <dbReference type="Proteomes" id="UP000644010"/>
    </source>
</evidence>
<evidence type="ECO:0000313" key="1">
    <source>
        <dbReference type="EMBL" id="MBC5646534.1"/>
    </source>
</evidence>
<dbReference type="InterPro" id="IPR025051">
    <property type="entry name" value="DUF3990"/>
</dbReference>
<comment type="caution">
    <text evidence="1">The sequence shown here is derived from an EMBL/GenBank/DDBJ whole genome shotgun (WGS) entry which is preliminary data.</text>
</comment>
<keyword evidence="2" id="KW-1185">Reference proteome</keyword>
<dbReference type="EMBL" id="JACOOI010000063">
    <property type="protein sequence ID" value="MBC5646534.1"/>
    <property type="molecule type" value="Genomic_DNA"/>
</dbReference>
<reference evidence="1 2" key="1">
    <citation type="submission" date="2020-08" db="EMBL/GenBank/DDBJ databases">
        <title>Genome public.</title>
        <authorList>
            <person name="Liu C."/>
            <person name="Sun Q."/>
        </authorList>
    </citation>
    <scope>NUCLEOTIDE SEQUENCE [LARGE SCALE GENOMIC DNA]</scope>
    <source>
        <strain evidence="1 2">BX2</strain>
    </source>
</reference>
<protein>
    <submittedName>
        <fullName evidence="1">DUF3990 domain-containing protein</fullName>
    </submittedName>
</protein>
<organism evidence="1 2">
    <name type="scientific">Parabacteroides segnis</name>
    <dbReference type="NCBI Taxonomy" id="2763058"/>
    <lineage>
        <taxon>Bacteria</taxon>
        <taxon>Pseudomonadati</taxon>
        <taxon>Bacteroidota</taxon>
        <taxon>Bacteroidia</taxon>
        <taxon>Bacteroidales</taxon>
        <taxon>Tannerellaceae</taxon>
        <taxon>Parabacteroides</taxon>
    </lineage>
</organism>
<sequence>MTLYHGSNIVIESVDLERCSPNKDFGQGFYLTDIEEQARQMAIRRVRIAGEGVPEVTAYAFDESLLYTTELGVKIFDIPCEEWALFVMANREAGRTNYHHDYDIVVGPVADDGVAFQLERYARQMISMETLVNELTFRKLNRQYFFGTERAISKLQKL</sequence>
<name>A0ABR7EBN5_9BACT</name>
<dbReference type="Pfam" id="PF13151">
    <property type="entry name" value="DUF3990"/>
    <property type="match status" value="1"/>
</dbReference>
<gene>
    <name evidence="1" type="ORF">H8S77_27095</name>
</gene>
<dbReference type="Proteomes" id="UP000644010">
    <property type="component" value="Unassembled WGS sequence"/>
</dbReference>
<accession>A0ABR7EBN5</accession>
<proteinExistence type="predicted"/>